<organism evidence="1 2">
    <name type="scientific">Acorus gramineus</name>
    <name type="common">Dwarf sweet flag</name>
    <dbReference type="NCBI Taxonomy" id="55184"/>
    <lineage>
        <taxon>Eukaryota</taxon>
        <taxon>Viridiplantae</taxon>
        <taxon>Streptophyta</taxon>
        <taxon>Embryophyta</taxon>
        <taxon>Tracheophyta</taxon>
        <taxon>Spermatophyta</taxon>
        <taxon>Magnoliopsida</taxon>
        <taxon>Liliopsida</taxon>
        <taxon>Acoraceae</taxon>
        <taxon>Acorus</taxon>
    </lineage>
</organism>
<accession>A0AAV9BDB0</accession>
<sequence>MKALLGSSNRGPPFTINPYPYFVYQSDTRPKLAFCLQPNQGRFDARSLITYMKMFNTQIDAFRSVLNSKCTV</sequence>
<name>A0AAV9BDB0_ACOGR</name>
<proteinExistence type="predicted"/>
<evidence type="ECO:0000313" key="1">
    <source>
        <dbReference type="EMBL" id="KAK1274396.1"/>
    </source>
</evidence>
<comment type="caution">
    <text evidence="1">The sequence shown here is derived from an EMBL/GenBank/DDBJ whole genome shotgun (WGS) entry which is preliminary data.</text>
</comment>
<keyword evidence="2" id="KW-1185">Reference proteome</keyword>
<dbReference type="AlphaFoldDB" id="A0AAV9BDB0"/>
<protein>
    <submittedName>
        <fullName evidence="1">Uncharacterized protein</fullName>
    </submittedName>
</protein>
<reference evidence="1" key="2">
    <citation type="submission" date="2023-06" db="EMBL/GenBank/DDBJ databases">
        <authorList>
            <person name="Ma L."/>
            <person name="Liu K.-W."/>
            <person name="Li Z."/>
            <person name="Hsiao Y.-Y."/>
            <person name="Qi Y."/>
            <person name="Fu T."/>
            <person name="Tang G."/>
            <person name="Zhang D."/>
            <person name="Sun W.-H."/>
            <person name="Liu D.-K."/>
            <person name="Li Y."/>
            <person name="Chen G.-Z."/>
            <person name="Liu X.-D."/>
            <person name="Liao X.-Y."/>
            <person name="Jiang Y.-T."/>
            <person name="Yu X."/>
            <person name="Hao Y."/>
            <person name="Huang J."/>
            <person name="Zhao X.-W."/>
            <person name="Ke S."/>
            <person name="Chen Y.-Y."/>
            <person name="Wu W.-L."/>
            <person name="Hsu J.-L."/>
            <person name="Lin Y.-F."/>
            <person name="Huang M.-D."/>
            <person name="Li C.-Y."/>
            <person name="Huang L."/>
            <person name="Wang Z.-W."/>
            <person name="Zhao X."/>
            <person name="Zhong W.-Y."/>
            <person name="Peng D.-H."/>
            <person name="Ahmad S."/>
            <person name="Lan S."/>
            <person name="Zhang J.-S."/>
            <person name="Tsai W.-C."/>
            <person name="Van De Peer Y."/>
            <person name="Liu Z.-J."/>
        </authorList>
    </citation>
    <scope>NUCLEOTIDE SEQUENCE</scope>
    <source>
        <strain evidence="1">SCP</strain>
        <tissue evidence="1">Leaves</tissue>
    </source>
</reference>
<dbReference type="EMBL" id="JAUJYN010000004">
    <property type="protein sequence ID" value="KAK1274396.1"/>
    <property type="molecule type" value="Genomic_DNA"/>
</dbReference>
<gene>
    <name evidence="1" type="ORF">QJS04_geneDACA022574</name>
</gene>
<dbReference type="Gene3D" id="3.20.20.80">
    <property type="entry name" value="Glycosidases"/>
    <property type="match status" value="1"/>
</dbReference>
<reference evidence="1" key="1">
    <citation type="journal article" date="2023" name="Nat. Commun.">
        <title>Diploid and tetraploid genomes of Acorus and the evolution of monocots.</title>
        <authorList>
            <person name="Ma L."/>
            <person name="Liu K.W."/>
            <person name="Li Z."/>
            <person name="Hsiao Y.Y."/>
            <person name="Qi Y."/>
            <person name="Fu T."/>
            <person name="Tang G.D."/>
            <person name="Zhang D."/>
            <person name="Sun W.H."/>
            <person name="Liu D.K."/>
            <person name="Li Y."/>
            <person name="Chen G.Z."/>
            <person name="Liu X.D."/>
            <person name="Liao X.Y."/>
            <person name="Jiang Y.T."/>
            <person name="Yu X."/>
            <person name="Hao Y."/>
            <person name="Huang J."/>
            <person name="Zhao X.W."/>
            <person name="Ke S."/>
            <person name="Chen Y.Y."/>
            <person name="Wu W.L."/>
            <person name="Hsu J.L."/>
            <person name="Lin Y.F."/>
            <person name="Huang M.D."/>
            <person name="Li C.Y."/>
            <person name="Huang L."/>
            <person name="Wang Z.W."/>
            <person name="Zhao X."/>
            <person name="Zhong W.Y."/>
            <person name="Peng D.H."/>
            <person name="Ahmad S."/>
            <person name="Lan S."/>
            <person name="Zhang J.S."/>
            <person name="Tsai W.C."/>
            <person name="Van de Peer Y."/>
            <person name="Liu Z.J."/>
        </authorList>
    </citation>
    <scope>NUCLEOTIDE SEQUENCE</scope>
    <source>
        <strain evidence="1">SCP</strain>
    </source>
</reference>
<dbReference type="Proteomes" id="UP001179952">
    <property type="component" value="Unassembled WGS sequence"/>
</dbReference>
<evidence type="ECO:0000313" key="2">
    <source>
        <dbReference type="Proteomes" id="UP001179952"/>
    </source>
</evidence>